<name>A0A644XMH8_9ZZZZ</name>
<dbReference type="AlphaFoldDB" id="A0A644XMH8"/>
<reference evidence="1" key="1">
    <citation type="submission" date="2019-08" db="EMBL/GenBank/DDBJ databases">
        <authorList>
            <person name="Kucharzyk K."/>
            <person name="Murdoch R.W."/>
            <person name="Higgins S."/>
            <person name="Loffler F."/>
        </authorList>
    </citation>
    <scope>NUCLEOTIDE SEQUENCE</scope>
</reference>
<evidence type="ECO:0000313" key="1">
    <source>
        <dbReference type="EMBL" id="MPM15473.1"/>
    </source>
</evidence>
<protein>
    <submittedName>
        <fullName evidence="1">Uncharacterized protein</fullName>
    </submittedName>
</protein>
<dbReference type="EMBL" id="VSSQ01002448">
    <property type="protein sequence ID" value="MPM15473.1"/>
    <property type="molecule type" value="Genomic_DNA"/>
</dbReference>
<organism evidence="1">
    <name type="scientific">bioreactor metagenome</name>
    <dbReference type="NCBI Taxonomy" id="1076179"/>
    <lineage>
        <taxon>unclassified sequences</taxon>
        <taxon>metagenomes</taxon>
        <taxon>ecological metagenomes</taxon>
    </lineage>
</organism>
<accession>A0A644XMH8</accession>
<comment type="caution">
    <text evidence="1">The sequence shown here is derived from an EMBL/GenBank/DDBJ whole genome shotgun (WGS) entry which is preliminary data.</text>
</comment>
<sequence>MKKNHKIYGRFSIDGPNVLGEKSTNHPKFLDTIPYEKVAEP</sequence>
<proteinExistence type="predicted"/>
<gene>
    <name evidence="1" type="ORF">SDC9_61844</name>
</gene>